<dbReference type="GO" id="GO:0016791">
    <property type="term" value="F:phosphatase activity"/>
    <property type="evidence" value="ECO:0007669"/>
    <property type="project" value="TreeGrafter"/>
</dbReference>
<dbReference type="OrthoDB" id="5241674at2"/>
<dbReference type="Proteomes" id="UP000286208">
    <property type="component" value="Unassembled WGS sequence"/>
</dbReference>
<comment type="caution">
    <text evidence="1">The sequence shown here is derived from an EMBL/GenBank/DDBJ whole genome shotgun (WGS) entry which is preliminary data.</text>
</comment>
<organism evidence="1 2">
    <name type="scientific">Prescottella agglutinans</name>
    <dbReference type="NCBI Taxonomy" id="1644129"/>
    <lineage>
        <taxon>Bacteria</taxon>
        <taxon>Bacillati</taxon>
        <taxon>Actinomycetota</taxon>
        <taxon>Actinomycetes</taxon>
        <taxon>Mycobacteriales</taxon>
        <taxon>Nocardiaceae</taxon>
        <taxon>Prescottella</taxon>
    </lineage>
</organism>
<dbReference type="PANTHER" id="PTHR48100:SF1">
    <property type="entry name" value="HISTIDINE PHOSPHATASE FAMILY PROTEIN-RELATED"/>
    <property type="match status" value="1"/>
</dbReference>
<proteinExistence type="predicted"/>
<dbReference type="InterPro" id="IPR013078">
    <property type="entry name" value="His_Pase_superF_clade-1"/>
</dbReference>
<dbReference type="RefSeq" id="WP_127916222.1">
    <property type="nucleotide sequence ID" value="NZ_RKLP01000005.1"/>
</dbReference>
<dbReference type="InterPro" id="IPR029033">
    <property type="entry name" value="His_PPase_superfam"/>
</dbReference>
<dbReference type="AlphaFoldDB" id="A0A3S3APA3"/>
<sequence length="199" mass="22303">MQLILVRHALPEHVAVAEGRADPRLTELGRRQAQRLPYALTGIEVARVVSSPQRRAIETAGPLVESAALRHDIDERFAEYDYEQSYYIPIHEARERMPEAFERIRAGLLPDFVDEDAFRGRVLDATKAVVAQSSHEDTVVIVAHGGVINVLLQEILGLPRPLTFPLDYVSVSRVLVSRNGGWRVASVNETSHVRDLLVR</sequence>
<dbReference type="CDD" id="cd07067">
    <property type="entry name" value="HP_PGM_like"/>
    <property type="match status" value="1"/>
</dbReference>
<dbReference type="SUPFAM" id="SSF53254">
    <property type="entry name" value="Phosphoglycerate mutase-like"/>
    <property type="match status" value="1"/>
</dbReference>
<dbReference type="Gene3D" id="3.40.50.1240">
    <property type="entry name" value="Phosphoglycerate mutase-like"/>
    <property type="match status" value="1"/>
</dbReference>
<evidence type="ECO:0000313" key="2">
    <source>
        <dbReference type="Proteomes" id="UP000286208"/>
    </source>
</evidence>
<dbReference type="InterPro" id="IPR050275">
    <property type="entry name" value="PGM_Phosphatase"/>
</dbReference>
<reference evidence="1 2" key="1">
    <citation type="submission" date="2018-11" db="EMBL/GenBank/DDBJ databases">
        <title>Rhodococcus spongicola sp. nov. and Rhodococcus xishaensis sp. nov. from marine sponges.</title>
        <authorList>
            <person name="Li L."/>
            <person name="Lin H.W."/>
        </authorList>
    </citation>
    <scope>NUCLEOTIDE SEQUENCE [LARGE SCALE GENOMIC DNA]</scope>
    <source>
        <strain evidence="1 2">CCTCC AB2014297</strain>
    </source>
</reference>
<dbReference type="SMART" id="SM00855">
    <property type="entry name" value="PGAM"/>
    <property type="match status" value="1"/>
</dbReference>
<dbReference type="GO" id="GO:0005737">
    <property type="term" value="C:cytoplasm"/>
    <property type="evidence" value="ECO:0007669"/>
    <property type="project" value="TreeGrafter"/>
</dbReference>
<dbReference type="Pfam" id="PF00300">
    <property type="entry name" value="His_Phos_1"/>
    <property type="match status" value="1"/>
</dbReference>
<accession>A0A3S3APA3</accession>
<name>A0A3S3APA3_9NOCA</name>
<protein>
    <submittedName>
        <fullName evidence="1">Histidine phosphatase family protein</fullName>
    </submittedName>
</protein>
<dbReference type="EMBL" id="RKLP01000005">
    <property type="protein sequence ID" value="RVW09565.1"/>
    <property type="molecule type" value="Genomic_DNA"/>
</dbReference>
<dbReference type="PANTHER" id="PTHR48100">
    <property type="entry name" value="BROAD-SPECIFICITY PHOSPHATASE YOR283W-RELATED"/>
    <property type="match status" value="1"/>
</dbReference>
<keyword evidence="2" id="KW-1185">Reference proteome</keyword>
<evidence type="ECO:0000313" key="1">
    <source>
        <dbReference type="EMBL" id="RVW09565.1"/>
    </source>
</evidence>
<gene>
    <name evidence="1" type="ORF">EGT67_11585</name>
</gene>